<organism evidence="1 2">
    <name type="scientific">Candidatus Protofrankia californiensis</name>
    <dbReference type="NCBI Taxonomy" id="1839754"/>
    <lineage>
        <taxon>Bacteria</taxon>
        <taxon>Bacillati</taxon>
        <taxon>Actinomycetota</taxon>
        <taxon>Actinomycetes</taxon>
        <taxon>Frankiales</taxon>
        <taxon>Frankiaceae</taxon>
        <taxon>Protofrankia</taxon>
    </lineage>
</organism>
<accession>A0A1C3NV42</accession>
<sequence length="75" mass="8236">MHKPGLSVPVPVVSGHRQLAEECVITAVFTYPESARILGTSYPEYIVPVSLKGHRQCDHSFLALPEVRVLKPPGE</sequence>
<evidence type="ECO:0000313" key="1">
    <source>
        <dbReference type="EMBL" id="SBW19283.1"/>
    </source>
</evidence>
<evidence type="ECO:0000313" key="2">
    <source>
        <dbReference type="Proteomes" id="UP000199013"/>
    </source>
</evidence>
<gene>
    <name evidence="1" type="ORF">FDG2_1171</name>
</gene>
<name>A0A1C3NV42_9ACTN</name>
<dbReference type="AlphaFoldDB" id="A0A1C3NV42"/>
<dbReference type="EMBL" id="FLUV01000493">
    <property type="protein sequence ID" value="SBW19283.1"/>
    <property type="molecule type" value="Genomic_DNA"/>
</dbReference>
<keyword evidence="2" id="KW-1185">Reference proteome</keyword>
<reference evidence="2" key="1">
    <citation type="submission" date="2016-02" db="EMBL/GenBank/DDBJ databases">
        <authorList>
            <person name="Wibberg D."/>
        </authorList>
    </citation>
    <scope>NUCLEOTIDE SEQUENCE [LARGE SCALE GENOMIC DNA]</scope>
</reference>
<proteinExistence type="predicted"/>
<protein>
    <submittedName>
        <fullName evidence="1">Uncharacterized protein</fullName>
    </submittedName>
</protein>
<dbReference type="Proteomes" id="UP000199013">
    <property type="component" value="Unassembled WGS sequence"/>
</dbReference>